<dbReference type="GO" id="GO:0000030">
    <property type="term" value="F:mannosyltransferase activity"/>
    <property type="evidence" value="ECO:0007669"/>
    <property type="project" value="TreeGrafter"/>
</dbReference>
<dbReference type="InterPro" id="IPR029044">
    <property type="entry name" value="Nucleotide-diphossugar_trans"/>
</dbReference>
<dbReference type="Proteomes" id="UP000553706">
    <property type="component" value="Unassembled WGS sequence"/>
</dbReference>
<protein>
    <recommendedName>
        <fullName evidence="4">Glycosyl transferase</fullName>
    </recommendedName>
</protein>
<dbReference type="AlphaFoldDB" id="A0A840VEG8"/>
<dbReference type="Pfam" id="PF04488">
    <property type="entry name" value="Gly_transf_sug"/>
    <property type="match status" value="1"/>
</dbReference>
<sequence>MTIPACVHFCWIGKRLPWAYVFAVLSAAERGGMDEVVLHHTDELEDGPELRALRQASGVRLELTDPMARLAQAQTRLGVGEGLTALYARLTSPVMRADVLRAAILYLEGGIYLDLDTITVASLRPLLGVPQFVGSEFIVWPHAVRSSRSPLIWAKHLTLDVLRKAMRLLPGGWRAFRRVEEWYFPGVNNAVMGATPGAALFGAYLRAMLALPRERQTEPYALGPDLLQALISHYPAEELTIHPPPVFYPLAPEISEHWFRPSRAPRLEQVLPPDTRVVHWYASVRSKPYVARISPGYVREHRDSQLYSALVCSALHGLPGLA</sequence>
<evidence type="ECO:0000256" key="1">
    <source>
        <dbReference type="ARBA" id="ARBA00022679"/>
    </source>
</evidence>
<keyword evidence="1" id="KW-0808">Transferase</keyword>
<reference evidence="2 3" key="1">
    <citation type="submission" date="2020-08" db="EMBL/GenBank/DDBJ databases">
        <title>Genomic Encyclopedia of Type Strains, Phase IV (KMG-IV): sequencing the most valuable type-strain genomes for metagenomic binning, comparative biology and taxonomic classification.</title>
        <authorList>
            <person name="Goeker M."/>
        </authorList>
    </citation>
    <scope>NUCLEOTIDE SEQUENCE [LARGE SCALE GENOMIC DNA]</scope>
    <source>
        <strain evidence="2 3">DSM 27026</strain>
    </source>
</reference>
<dbReference type="SUPFAM" id="SSF53448">
    <property type="entry name" value="Nucleotide-diphospho-sugar transferases"/>
    <property type="match status" value="2"/>
</dbReference>
<dbReference type="EMBL" id="JACHFJ010000013">
    <property type="protein sequence ID" value="MBB5374228.1"/>
    <property type="molecule type" value="Genomic_DNA"/>
</dbReference>
<dbReference type="InterPro" id="IPR007577">
    <property type="entry name" value="GlycoTrfase_DXD_sugar-bd_CS"/>
</dbReference>
<keyword evidence="3" id="KW-1185">Reference proteome</keyword>
<organism evidence="2 3">
    <name type="scientific">Acidocella aromatica</name>
    <dbReference type="NCBI Taxonomy" id="1303579"/>
    <lineage>
        <taxon>Bacteria</taxon>
        <taxon>Pseudomonadati</taxon>
        <taxon>Pseudomonadota</taxon>
        <taxon>Alphaproteobacteria</taxon>
        <taxon>Acetobacterales</taxon>
        <taxon>Acidocellaceae</taxon>
        <taxon>Acidocella</taxon>
    </lineage>
</organism>
<accession>A0A840VEG8</accession>
<dbReference type="GO" id="GO:0016020">
    <property type="term" value="C:membrane"/>
    <property type="evidence" value="ECO:0007669"/>
    <property type="project" value="GOC"/>
</dbReference>
<proteinExistence type="predicted"/>
<dbReference type="GO" id="GO:0051999">
    <property type="term" value="P:mannosyl-inositol phosphorylceramide biosynthetic process"/>
    <property type="evidence" value="ECO:0007669"/>
    <property type="project" value="TreeGrafter"/>
</dbReference>
<dbReference type="InterPro" id="IPR051706">
    <property type="entry name" value="Glycosyltransferase_domain"/>
</dbReference>
<evidence type="ECO:0008006" key="4">
    <source>
        <dbReference type="Google" id="ProtNLM"/>
    </source>
</evidence>
<dbReference type="RefSeq" id="WP_183267238.1">
    <property type="nucleotide sequence ID" value="NZ_JACHFJ010000013.1"/>
</dbReference>
<comment type="caution">
    <text evidence="2">The sequence shown here is derived from an EMBL/GenBank/DDBJ whole genome shotgun (WGS) entry which is preliminary data.</text>
</comment>
<dbReference type="Gene3D" id="3.90.550.20">
    <property type="match status" value="1"/>
</dbReference>
<dbReference type="PANTHER" id="PTHR32385">
    <property type="entry name" value="MANNOSYL PHOSPHORYLINOSITOL CERAMIDE SYNTHASE"/>
    <property type="match status" value="1"/>
</dbReference>
<evidence type="ECO:0000313" key="2">
    <source>
        <dbReference type="EMBL" id="MBB5374228.1"/>
    </source>
</evidence>
<evidence type="ECO:0000313" key="3">
    <source>
        <dbReference type="Proteomes" id="UP000553706"/>
    </source>
</evidence>
<gene>
    <name evidence="2" type="ORF">HNP71_002499</name>
</gene>
<name>A0A840VEG8_9PROT</name>
<dbReference type="PANTHER" id="PTHR32385:SF15">
    <property type="entry name" value="INOSITOL PHOSPHOCERAMIDE MANNOSYLTRANSFERASE 1"/>
    <property type="match status" value="1"/>
</dbReference>